<dbReference type="PRINTS" id="PR01241">
    <property type="entry name" value="GPROTEINAFNG"/>
</dbReference>
<evidence type="ECO:0000313" key="12">
    <source>
        <dbReference type="Proteomes" id="UP000054270"/>
    </source>
</evidence>
<keyword evidence="8" id="KW-0449">Lipoprotein</keyword>
<evidence type="ECO:0000256" key="10">
    <source>
        <dbReference type="PIRSR" id="PIRSR601019-2"/>
    </source>
</evidence>
<dbReference type="GO" id="GO:0003924">
    <property type="term" value="F:GTPase activity"/>
    <property type="evidence" value="ECO:0007669"/>
    <property type="project" value="InterPro"/>
</dbReference>
<dbReference type="InterPro" id="IPR027417">
    <property type="entry name" value="P-loop_NTPase"/>
</dbReference>
<organism evidence="11 12">
    <name type="scientific">Hypholoma sublateritium (strain FD-334 SS-4)</name>
    <dbReference type="NCBI Taxonomy" id="945553"/>
    <lineage>
        <taxon>Eukaryota</taxon>
        <taxon>Fungi</taxon>
        <taxon>Dikarya</taxon>
        <taxon>Basidiomycota</taxon>
        <taxon>Agaricomycotina</taxon>
        <taxon>Agaricomycetes</taxon>
        <taxon>Agaricomycetidae</taxon>
        <taxon>Agaricales</taxon>
        <taxon>Agaricineae</taxon>
        <taxon>Strophariaceae</taxon>
        <taxon>Hypholoma</taxon>
    </lineage>
</organism>
<keyword evidence="4 10" id="KW-0460">Magnesium</keyword>
<evidence type="ECO:0000256" key="6">
    <source>
        <dbReference type="ARBA" id="ARBA00023139"/>
    </source>
</evidence>
<dbReference type="CDD" id="cd00066">
    <property type="entry name" value="G-alpha"/>
    <property type="match status" value="1"/>
</dbReference>
<accession>A0A0D2N528</accession>
<dbReference type="GO" id="GO:0007188">
    <property type="term" value="P:adenylate cyclase-modulating G protein-coupled receptor signaling pathway"/>
    <property type="evidence" value="ECO:0007669"/>
    <property type="project" value="TreeGrafter"/>
</dbReference>
<dbReference type="GO" id="GO:0046872">
    <property type="term" value="F:metal ion binding"/>
    <property type="evidence" value="ECO:0007669"/>
    <property type="project" value="UniProtKB-KW"/>
</dbReference>
<dbReference type="GO" id="GO:0005834">
    <property type="term" value="C:heterotrimeric G-protein complex"/>
    <property type="evidence" value="ECO:0007669"/>
    <property type="project" value="InterPro"/>
</dbReference>
<evidence type="ECO:0000256" key="5">
    <source>
        <dbReference type="ARBA" id="ARBA00023134"/>
    </source>
</evidence>
<dbReference type="GO" id="GO:0005525">
    <property type="term" value="F:GTP binding"/>
    <property type="evidence" value="ECO:0007669"/>
    <property type="project" value="UniProtKB-KW"/>
</dbReference>
<keyword evidence="3 9" id="KW-0547">Nucleotide-binding</keyword>
<proteinExistence type="predicted"/>
<name>A0A0D2N528_HYPSF</name>
<dbReference type="GO" id="GO:0005737">
    <property type="term" value="C:cytoplasm"/>
    <property type="evidence" value="ECO:0007669"/>
    <property type="project" value="TreeGrafter"/>
</dbReference>
<keyword evidence="12" id="KW-1185">Reference proteome</keyword>
<dbReference type="PROSITE" id="PS51882">
    <property type="entry name" value="G_ALPHA"/>
    <property type="match status" value="1"/>
</dbReference>
<evidence type="ECO:0000256" key="4">
    <source>
        <dbReference type="ARBA" id="ARBA00022842"/>
    </source>
</evidence>
<dbReference type="FunFam" id="3.40.50.300:FF:003800">
    <property type="entry name" value="Guanine nucleotide-binding protein G(k) subunit alpha"/>
    <property type="match status" value="1"/>
</dbReference>
<dbReference type="Gene3D" id="1.10.400.10">
    <property type="entry name" value="GI Alpha 1, domain 2-like"/>
    <property type="match status" value="1"/>
</dbReference>
<feature type="binding site" evidence="9">
    <location>
        <begin position="186"/>
        <end position="192"/>
    </location>
    <ligand>
        <name>GTP</name>
        <dbReference type="ChEBI" id="CHEBI:37565"/>
    </ligand>
</feature>
<keyword evidence="6" id="KW-0564">Palmitate</keyword>
<feature type="binding site" evidence="10">
    <location>
        <position position="192"/>
    </location>
    <ligand>
        <name>Mg(2+)</name>
        <dbReference type="ChEBI" id="CHEBI:18420"/>
    </ligand>
</feature>
<dbReference type="SMART" id="SM00275">
    <property type="entry name" value="G_alpha"/>
    <property type="match status" value="1"/>
</dbReference>
<dbReference type="STRING" id="945553.A0A0D2N528"/>
<dbReference type="GO" id="GO:0001664">
    <property type="term" value="F:G protein-coupled receptor binding"/>
    <property type="evidence" value="ECO:0007669"/>
    <property type="project" value="InterPro"/>
</dbReference>
<dbReference type="OrthoDB" id="5817230at2759"/>
<sequence>MKSTKSSEPRTAEVVHARSAVSMIDIQLEKDRQARADNMLDILLLEPEGSNTAADMLRQVSLLQNGGFSLSERSASTGTVFHRVLEEMRSVLEAAARLPLSLQEENLVHGNLILSVNGPSFSNEVLPPNVSNALRSLVRDSAVSETLDRAKESQLKPMDADSARYFFSAIERITDPAYLPSDQDILRGRKDTHGNQAAIFKMGELTYRMCNMSGQWHGWRKWIHHFQGMKALLFLVDLGRYNYSLEESTSNYIEDAIDMFDVLCNVGPFKETSKIIFFITDEFAEKLPYVPLNSCFPDYSGHSYDDACEYFLNRFLSVRNSESKIQIYAHFTNKTDMVQVKFMLSAVQDILLQAYLREHNPESRR</sequence>
<dbReference type="AlphaFoldDB" id="A0A0D2N528"/>
<evidence type="ECO:0000256" key="1">
    <source>
        <dbReference type="ARBA" id="ARBA00022707"/>
    </source>
</evidence>
<dbReference type="PANTHER" id="PTHR10218">
    <property type="entry name" value="GTP-BINDING PROTEIN ALPHA SUBUNIT"/>
    <property type="match status" value="1"/>
</dbReference>
<evidence type="ECO:0000256" key="7">
    <source>
        <dbReference type="ARBA" id="ARBA00023224"/>
    </source>
</evidence>
<keyword evidence="2 10" id="KW-0479">Metal-binding</keyword>
<dbReference type="SUPFAM" id="SSF52540">
    <property type="entry name" value="P-loop containing nucleoside triphosphate hydrolases"/>
    <property type="match status" value="1"/>
</dbReference>
<dbReference type="EMBL" id="KN817687">
    <property type="protein sequence ID" value="KJA14264.1"/>
    <property type="molecule type" value="Genomic_DNA"/>
</dbReference>
<keyword evidence="1" id="KW-0519">Myristate</keyword>
<gene>
    <name evidence="11" type="ORF">HYPSUDRAFT_173561</name>
</gene>
<protein>
    <recommendedName>
        <fullName evidence="13">G-alpha-domain-containing protein</fullName>
    </recommendedName>
</protein>
<evidence type="ECO:0000313" key="11">
    <source>
        <dbReference type="EMBL" id="KJA14264.1"/>
    </source>
</evidence>
<dbReference type="SUPFAM" id="SSF47895">
    <property type="entry name" value="Transducin (alpha subunit), insertion domain"/>
    <property type="match status" value="1"/>
</dbReference>
<feature type="binding site" evidence="9">
    <location>
        <begin position="161"/>
        <end position="162"/>
    </location>
    <ligand>
        <name>GTP</name>
        <dbReference type="ChEBI" id="CHEBI:37565"/>
    </ligand>
</feature>
<dbReference type="Gene3D" id="3.40.50.300">
    <property type="entry name" value="P-loop containing nucleotide triphosphate hydrolases"/>
    <property type="match status" value="1"/>
</dbReference>
<evidence type="ECO:0000256" key="8">
    <source>
        <dbReference type="ARBA" id="ARBA00023288"/>
    </source>
</evidence>
<dbReference type="Pfam" id="PF00503">
    <property type="entry name" value="G-alpha"/>
    <property type="match status" value="1"/>
</dbReference>
<dbReference type="InterPro" id="IPR001019">
    <property type="entry name" value="Gprotein_alpha_su"/>
</dbReference>
<reference evidence="12" key="1">
    <citation type="submission" date="2014-04" db="EMBL/GenBank/DDBJ databases">
        <title>Evolutionary Origins and Diversification of the Mycorrhizal Mutualists.</title>
        <authorList>
            <consortium name="DOE Joint Genome Institute"/>
            <consortium name="Mycorrhizal Genomics Consortium"/>
            <person name="Kohler A."/>
            <person name="Kuo A."/>
            <person name="Nagy L.G."/>
            <person name="Floudas D."/>
            <person name="Copeland A."/>
            <person name="Barry K.W."/>
            <person name="Cichocki N."/>
            <person name="Veneault-Fourrey C."/>
            <person name="LaButti K."/>
            <person name="Lindquist E.A."/>
            <person name="Lipzen A."/>
            <person name="Lundell T."/>
            <person name="Morin E."/>
            <person name="Murat C."/>
            <person name="Riley R."/>
            <person name="Ohm R."/>
            <person name="Sun H."/>
            <person name="Tunlid A."/>
            <person name="Henrissat B."/>
            <person name="Grigoriev I.V."/>
            <person name="Hibbett D.S."/>
            <person name="Martin F."/>
        </authorList>
    </citation>
    <scope>NUCLEOTIDE SEQUENCE [LARGE SCALE GENOMIC DNA]</scope>
    <source>
        <strain evidence="12">FD-334 SS-4</strain>
    </source>
</reference>
<dbReference type="PANTHER" id="PTHR10218:SF302">
    <property type="entry name" value="GUANINE NUCLEOTIDE-BINDING PROTEIN ALPHA-5 SUBUNIT"/>
    <property type="match status" value="1"/>
</dbReference>
<dbReference type="InterPro" id="IPR002975">
    <property type="entry name" value="Fungi_Gprotein_alpha"/>
</dbReference>
<evidence type="ECO:0008006" key="13">
    <source>
        <dbReference type="Google" id="ProtNLM"/>
    </source>
</evidence>
<evidence type="ECO:0000256" key="2">
    <source>
        <dbReference type="ARBA" id="ARBA00022723"/>
    </source>
</evidence>
<keyword evidence="7" id="KW-0807">Transducer</keyword>
<evidence type="ECO:0000256" key="9">
    <source>
        <dbReference type="PIRSR" id="PIRSR601019-1"/>
    </source>
</evidence>
<dbReference type="InterPro" id="IPR011025">
    <property type="entry name" value="GproteinA_insert"/>
</dbReference>
<dbReference type="Proteomes" id="UP000054270">
    <property type="component" value="Unassembled WGS sequence"/>
</dbReference>
<evidence type="ECO:0000256" key="3">
    <source>
        <dbReference type="ARBA" id="ARBA00022741"/>
    </source>
</evidence>
<dbReference type="PRINTS" id="PR00318">
    <property type="entry name" value="GPROTEINA"/>
</dbReference>
<dbReference type="GO" id="GO:0031683">
    <property type="term" value="F:G-protein beta/gamma-subunit complex binding"/>
    <property type="evidence" value="ECO:0007669"/>
    <property type="project" value="InterPro"/>
</dbReference>
<keyword evidence="5 9" id="KW-0342">GTP-binding</keyword>